<feature type="transmembrane region" description="Helical" evidence="2">
    <location>
        <begin position="7"/>
        <end position="28"/>
    </location>
</feature>
<proteinExistence type="predicted"/>
<feature type="transmembrane region" description="Helical" evidence="2">
    <location>
        <begin position="296"/>
        <end position="316"/>
    </location>
</feature>
<dbReference type="InterPro" id="IPR036259">
    <property type="entry name" value="MFS_trans_sf"/>
</dbReference>
<feature type="transmembrane region" description="Helical" evidence="2">
    <location>
        <begin position="336"/>
        <end position="354"/>
    </location>
</feature>
<dbReference type="Proteomes" id="UP000292262">
    <property type="component" value="Unassembled WGS sequence"/>
</dbReference>
<dbReference type="EMBL" id="SGXE01000001">
    <property type="protein sequence ID" value="RZS98871.1"/>
    <property type="molecule type" value="Genomic_DNA"/>
</dbReference>
<feature type="transmembrane region" description="Helical" evidence="2">
    <location>
        <begin position="221"/>
        <end position="241"/>
    </location>
</feature>
<feature type="transmembrane region" description="Helical" evidence="2">
    <location>
        <begin position="253"/>
        <end position="276"/>
    </location>
</feature>
<name>A0A4Q7PEL8_9FLAO</name>
<feature type="transmembrane region" description="Helical" evidence="2">
    <location>
        <begin position="174"/>
        <end position="194"/>
    </location>
</feature>
<evidence type="ECO:0000313" key="4">
    <source>
        <dbReference type="Proteomes" id="UP000292262"/>
    </source>
</evidence>
<evidence type="ECO:0000256" key="2">
    <source>
        <dbReference type="SAM" id="Phobius"/>
    </source>
</evidence>
<feature type="transmembrane region" description="Helical" evidence="2">
    <location>
        <begin position="361"/>
        <end position="381"/>
    </location>
</feature>
<protein>
    <submittedName>
        <fullName evidence="3">Quinol:cytochrome c oxidoreductase quinone-binding subunit 2</fullName>
    </submittedName>
</protein>
<evidence type="ECO:0000256" key="1">
    <source>
        <dbReference type="SAM" id="MobiDB-lite"/>
    </source>
</evidence>
<sequence length="439" mass="50475">MYTLSNRLRLFSIICMVVGAVGLMAGFATSPDSIEDVKQQLASHDDHGGGHAEVKTHDDNSHDAKEEHGGDAHYEHILHQLQNKPWASLYIAAFFFFMIALGVLAFYAIQFAAQAGWSPVLFRVMEAITAYLVPGGIIMFVILALSGFHINHLFVWADPEVVKHDELIQGKSGWLNGTGFIIRALIFLGGWILYRHFAVKFSRKQDEEPTGNKWYKKSFKISAGFLVFFIYTESMMSWDWIMSFDPHWFSTLFGWYVFASLFVSGITVIALMTIYLKSKGYLEFVNNSHIHDLAKFMFGISIFWTYLWFSQFMLIWYSNIPEEVTYFITRIEDYKLPFFGMLVMNFIFPLLVLMNSDFKRINWFVVMAGVIILCGHYIDIFNMVMPATVGESWFIGLSEISAVLLFLGLFLFIVFRALTKAPLLAKGNPYIEESKHYHY</sequence>
<keyword evidence="2" id="KW-0812">Transmembrane</keyword>
<keyword evidence="2" id="KW-0472">Membrane</keyword>
<accession>A0A4Q7PEL8</accession>
<reference evidence="3 4" key="1">
    <citation type="submission" date="2019-02" db="EMBL/GenBank/DDBJ databases">
        <title>Genomic Encyclopedia of Type Strains, Phase IV (KMG-IV): sequencing the most valuable type-strain genomes for metagenomic binning, comparative biology and taxonomic classification.</title>
        <authorList>
            <person name="Goeker M."/>
        </authorList>
    </citation>
    <scope>NUCLEOTIDE SEQUENCE [LARGE SCALE GENOMIC DNA]</scope>
    <source>
        <strain evidence="3 4">DSM 17196</strain>
    </source>
</reference>
<evidence type="ECO:0000313" key="3">
    <source>
        <dbReference type="EMBL" id="RZS98871.1"/>
    </source>
</evidence>
<dbReference type="AlphaFoldDB" id="A0A4Q7PEL8"/>
<feature type="transmembrane region" description="Helical" evidence="2">
    <location>
        <begin position="130"/>
        <end position="154"/>
    </location>
</feature>
<dbReference type="PANTHER" id="PTHR43044:SF1">
    <property type="entry name" value="QUINOL:CYTOCHROME C OXIDOREDUCTASE QUINONE-BINDING SUBUNIT 2"/>
    <property type="match status" value="1"/>
</dbReference>
<organism evidence="3 4">
    <name type="scientific">Aquimarina brevivitae</name>
    <dbReference type="NCBI Taxonomy" id="323412"/>
    <lineage>
        <taxon>Bacteria</taxon>
        <taxon>Pseudomonadati</taxon>
        <taxon>Bacteroidota</taxon>
        <taxon>Flavobacteriia</taxon>
        <taxon>Flavobacteriales</taxon>
        <taxon>Flavobacteriaceae</taxon>
        <taxon>Aquimarina</taxon>
    </lineage>
</organism>
<comment type="caution">
    <text evidence="3">The sequence shown here is derived from an EMBL/GenBank/DDBJ whole genome shotgun (WGS) entry which is preliminary data.</text>
</comment>
<dbReference type="PANTHER" id="PTHR43044">
    <property type="match status" value="1"/>
</dbReference>
<dbReference type="RefSeq" id="WP_130284748.1">
    <property type="nucleotide sequence ID" value="NZ_SGXE01000001.1"/>
</dbReference>
<feature type="transmembrane region" description="Helical" evidence="2">
    <location>
        <begin position="87"/>
        <end position="109"/>
    </location>
</feature>
<feature type="transmembrane region" description="Helical" evidence="2">
    <location>
        <begin position="393"/>
        <end position="415"/>
    </location>
</feature>
<dbReference type="SUPFAM" id="SSF103473">
    <property type="entry name" value="MFS general substrate transporter"/>
    <property type="match status" value="1"/>
</dbReference>
<keyword evidence="2" id="KW-1133">Transmembrane helix</keyword>
<keyword evidence="4" id="KW-1185">Reference proteome</keyword>
<feature type="region of interest" description="Disordered" evidence="1">
    <location>
        <begin position="38"/>
        <end position="68"/>
    </location>
</feature>
<gene>
    <name evidence="3" type="ORF">EV197_0071</name>
</gene>
<dbReference type="OrthoDB" id="140980at2"/>